<dbReference type="Gene3D" id="2.160.10.10">
    <property type="entry name" value="Hexapeptide repeat proteins"/>
    <property type="match status" value="1"/>
</dbReference>
<proteinExistence type="predicted"/>
<protein>
    <submittedName>
        <fullName evidence="1">2,3,4,5-tetrahydropyridine-2,6-dicarboxylate N-acetyltransferase</fullName>
    </submittedName>
</protein>
<dbReference type="EMBL" id="CAAHFH010000002">
    <property type="protein sequence ID" value="VGO21825.1"/>
    <property type="molecule type" value="Genomic_DNA"/>
</dbReference>
<dbReference type="GO" id="GO:0016740">
    <property type="term" value="F:transferase activity"/>
    <property type="evidence" value="ECO:0007669"/>
    <property type="project" value="UniProtKB-KW"/>
</dbReference>
<dbReference type="InterPro" id="IPR050484">
    <property type="entry name" value="Transf_Hexapept/Carb_Anhydrase"/>
</dbReference>
<reference evidence="1 2" key="1">
    <citation type="submission" date="2019-04" db="EMBL/GenBank/DDBJ databases">
        <authorList>
            <person name="Van Vliet M D."/>
        </authorList>
    </citation>
    <scope>NUCLEOTIDE SEQUENCE [LARGE SCALE GENOMIC DNA]</scope>
    <source>
        <strain evidence="1 2">F21</strain>
    </source>
</reference>
<name>A0A6C2UNI2_9BACT</name>
<dbReference type="RefSeq" id="WP_136063260.1">
    <property type="nucleotide sequence ID" value="NZ_CAAHFH010000002.1"/>
</dbReference>
<dbReference type="InterPro" id="IPR047324">
    <property type="entry name" value="LbH_gamma_CA-like"/>
</dbReference>
<evidence type="ECO:0000313" key="1">
    <source>
        <dbReference type="EMBL" id="VGO21825.1"/>
    </source>
</evidence>
<dbReference type="InterPro" id="IPR011004">
    <property type="entry name" value="Trimer_LpxA-like_sf"/>
</dbReference>
<dbReference type="SUPFAM" id="SSF51161">
    <property type="entry name" value="Trimeric LpxA-like enzymes"/>
    <property type="match status" value="1"/>
</dbReference>
<dbReference type="InterPro" id="IPR001451">
    <property type="entry name" value="Hexapep"/>
</dbReference>
<evidence type="ECO:0000313" key="2">
    <source>
        <dbReference type="Proteomes" id="UP000346198"/>
    </source>
</evidence>
<keyword evidence="2" id="KW-1185">Reference proteome</keyword>
<dbReference type="Pfam" id="PF00132">
    <property type="entry name" value="Hexapep"/>
    <property type="match status" value="1"/>
</dbReference>
<dbReference type="Proteomes" id="UP000346198">
    <property type="component" value="Unassembled WGS sequence"/>
</dbReference>
<sequence>MIYQFEDRTPSLPEEFYVADSAAVIGSVVLGHQSSIWFGAVLRGDIEPITIGERSNIQDNSVAHTGKGKPVVIGDDVTVGHKVMLHACTVGSNCLIGMGAILLDGAVVGNNCIVGAGALVKQGQQIPDGSLAVGSPARVIRKLTEDEIDNVRSYATRYVALQTRYRSGGLKVII</sequence>
<organism evidence="1 2">
    <name type="scientific">Pontiella sulfatireligans</name>
    <dbReference type="NCBI Taxonomy" id="2750658"/>
    <lineage>
        <taxon>Bacteria</taxon>
        <taxon>Pseudomonadati</taxon>
        <taxon>Kiritimatiellota</taxon>
        <taxon>Kiritimatiellia</taxon>
        <taxon>Kiritimatiellales</taxon>
        <taxon>Pontiellaceae</taxon>
        <taxon>Pontiella</taxon>
    </lineage>
</organism>
<dbReference type="PANTHER" id="PTHR13061">
    <property type="entry name" value="DYNACTIN SUBUNIT P25"/>
    <property type="match status" value="1"/>
</dbReference>
<dbReference type="AlphaFoldDB" id="A0A6C2UNI2"/>
<keyword evidence="1" id="KW-0808">Transferase</keyword>
<accession>A0A6C2UNI2</accession>
<dbReference type="PANTHER" id="PTHR13061:SF29">
    <property type="entry name" value="GAMMA CARBONIC ANHYDRASE-LIKE 1, MITOCHONDRIAL-RELATED"/>
    <property type="match status" value="1"/>
</dbReference>
<gene>
    <name evidence="1" type="primary">dapH</name>
    <name evidence="1" type="ORF">SCARR_03902</name>
</gene>
<dbReference type="CDD" id="cd04645">
    <property type="entry name" value="LbH_gamma_CA_like"/>
    <property type="match status" value="1"/>
</dbReference>